<evidence type="ECO:0000313" key="11">
    <source>
        <dbReference type="EMBL" id="TGY57713.1"/>
    </source>
</evidence>
<evidence type="ECO:0000313" key="13">
    <source>
        <dbReference type="Proteomes" id="UP000310032"/>
    </source>
</evidence>
<dbReference type="PANTHER" id="PTHR48111">
    <property type="entry name" value="REGULATOR OF RPOS"/>
    <property type="match status" value="1"/>
</dbReference>
<dbReference type="PROSITE" id="PS50110">
    <property type="entry name" value="RESPONSE_REGULATORY"/>
    <property type="match status" value="1"/>
</dbReference>
<dbReference type="InterPro" id="IPR011006">
    <property type="entry name" value="CheY-like_superfamily"/>
</dbReference>
<dbReference type="GO" id="GO:0000156">
    <property type="term" value="F:phosphorelay response regulator activity"/>
    <property type="evidence" value="ECO:0007669"/>
    <property type="project" value="TreeGrafter"/>
</dbReference>
<sequence>MGKIKVLFIDDDIALGNVVTVALNSLGYETYYQTSLVAIQSVIKELCPDILILDVEIGQKNGIEATSELRLILPDIPVLFVSSHTESSFVTQALDAGGIAYLKKPFEIDELVAYIKRHTNTSSQASYLQVGQLTLYTQDHILMKGEQIVKKLSLSEGKLLTLLANHPDETISRQEMEQELWDDGYTNEQSLNNFIAKLRKYLSEDDTLELTTIPKVGYRLTTKEFPYTTDI</sequence>
<dbReference type="EMBL" id="SRYM01000023">
    <property type="protein sequence ID" value="TGY57713.1"/>
    <property type="molecule type" value="Genomic_DNA"/>
</dbReference>
<dbReference type="CDD" id="cd00383">
    <property type="entry name" value="trans_reg_C"/>
    <property type="match status" value="1"/>
</dbReference>
<feature type="domain" description="Response regulatory" evidence="8">
    <location>
        <begin position="5"/>
        <end position="119"/>
    </location>
</feature>
<dbReference type="SMART" id="SM00448">
    <property type="entry name" value="REC"/>
    <property type="match status" value="1"/>
</dbReference>
<evidence type="ECO:0000256" key="2">
    <source>
        <dbReference type="ARBA" id="ARBA00023012"/>
    </source>
</evidence>
<dbReference type="InterPro" id="IPR039420">
    <property type="entry name" value="WalR-like"/>
</dbReference>
<feature type="modified residue" description="4-aspartylphosphate" evidence="6">
    <location>
        <position position="54"/>
    </location>
</feature>
<organism evidence="10 12">
    <name type="scientific">Parabacteroides distasonis</name>
    <dbReference type="NCBI Taxonomy" id="823"/>
    <lineage>
        <taxon>Bacteria</taxon>
        <taxon>Pseudomonadati</taxon>
        <taxon>Bacteroidota</taxon>
        <taxon>Bacteroidia</taxon>
        <taxon>Bacteroidales</taxon>
        <taxon>Tannerellaceae</taxon>
        <taxon>Parabacteroides</taxon>
    </lineage>
</organism>
<protein>
    <submittedName>
        <fullName evidence="10">DNA-binding response regulator</fullName>
    </submittedName>
    <submittedName>
        <fullName evidence="11">Response regulator transcription factor</fullName>
    </submittedName>
</protein>
<name>A0A3L7ZRI0_PARDI</name>
<reference evidence="10 12" key="1">
    <citation type="submission" date="2018-09" db="EMBL/GenBank/DDBJ databases">
        <title>Murine metabolic-syndrome-specific gut microbial biobank.</title>
        <authorList>
            <person name="Liu C."/>
        </authorList>
    </citation>
    <scope>NUCLEOTIDE SEQUENCE [LARGE SCALE GENOMIC DNA]</scope>
    <source>
        <strain evidence="10 12">8-P5</strain>
    </source>
</reference>
<keyword evidence="2" id="KW-0902">Two-component regulatory system</keyword>
<dbReference type="Proteomes" id="UP000278164">
    <property type="component" value="Unassembled WGS sequence"/>
</dbReference>
<dbReference type="InterPro" id="IPR016032">
    <property type="entry name" value="Sig_transdc_resp-reg_C-effctor"/>
</dbReference>
<comment type="caution">
    <text evidence="10">The sequence shown here is derived from an EMBL/GenBank/DDBJ whole genome shotgun (WGS) entry which is preliminary data.</text>
</comment>
<dbReference type="GO" id="GO:0005829">
    <property type="term" value="C:cytosol"/>
    <property type="evidence" value="ECO:0007669"/>
    <property type="project" value="TreeGrafter"/>
</dbReference>
<dbReference type="InterPro" id="IPR036388">
    <property type="entry name" value="WH-like_DNA-bd_sf"/>
</dbReference>
<evidence type="ECO:0000313" key="12">
    <source>
        <dbReference type="Proteomes" id="UP000278164"/>
    </source>
</evidence>
<evidence type="ECO:0000259" key="9">
    <source>
        <dbReference type="PROSITE" id="PS51755"/>
    </source>
</evidence>
<reference evidence="11 13" key="2">
    <citation type="submission" date="2019-04" db="EMBL/GenBank/DDBJ databases">
        <title>Microbes associate with the intestines of laboratory mice.</title>
        <authorList>
            <person name="Navarre W."/>
            <person name="Wong E."/>
            <person name="Huang K."/>
            <person name="Tropini C."/>
            <person name="Ng K."/>
            <person name="Yu B."/>
        </authorList>
    </citation>
    <scope>NUCLEOTIDE SEQUENCE [LARGE SCALE GENOMIC DNA]</scope>
    <source>
        <strain evidence="11 13">NM39_I3</strain>
    </source>
</reference>
<evidence type="ECO:0000313" key="10">
    <source>
        <dbReference type="EMBL" id="RLT72913.1"/>
    </source>
</evidence>
<evidence type="ECO:0000256" key="3">
    <source>
        <dbReference type="ARBA" id="ARBA00023015"/>
    </source>
</evidence>
<proteinExistence type="predicted"/>
<dbReference type="GO" id="GO:0000976">
    <property type="term" value="F:transcription cis-regulatory region binding"/>
    <property type="evidence" value="ECO:0007669"/>
    <property type="project" value="TreeGrafter"/>
</dbReference>
<dbReference type="CDD" id="cd17535">
    <property type="entry name" value="REC_NarL-like"/>
    <property type="match status" value="1"/>
</dbReference>
<dbReference type="GO" id="GO:0032993">
    <property type="term" value="C:protein-DNA complex"/>
    <property type="evidence" value="ECO:0007669"/>
    <property type="project" value="TreeGrafter"/>
</dbReference>
<dbReference type="InterPro" id="IPR058245">
    <property type="entry name" value="NreC/VraR/RcsB-like_REC"/>
</dbReference>
<dbReference type="Pfam" id="PF00486">
    <property type="entry name" value="Trans_reg_C"/>
    <property type="match status" value="1"/>
</dbReference>
<dbReference type="InterPro" id="IPR001789">
    <property type="entry name" value="Sig_transdc_resp-reg_receiver"/>
</dbReference>
<dbReference type="Gene3D" id="3.40.50.2300">
    <property type="match status" value="1"/>
</dbReference>
<keyword evidence="3" id="KW-0805">Transcription regulation</keyword>
<evidence type="ECO:0000259" key="8">
    <source>
        <dbReference type="PROSITE" id="PS50110"/>
    </source>
</evidence>
<evidence type="ECO:0000256" key="5">
    <source>
        <dbReference type="ARBA" id="ARBA00023163"/>
    </source>
</evidence>
<dbReference type="EMBL" id="RAYI01000025">
    <property type="protein sequence ID" value="RLT72913.1"/>
    <property type="molecule type" value="Genomic_DNA"/>
</dbReference>
<dbReference type="Gene3D" id="1.10.10.10">
    <property type="entry name" value="Winged helix-like DNA-binding domain superfamily/Winged helix DNA-binding domain"/>
    <property type="match status" value="1"/>
</dbReference>
<gene>
    <name evidence="10" type="ORF">D7V78_13200</name>
    <name evidence="11" type="ORF">E5342_09665</name>
</gene>
<keyword evidence="5" id="KW-0804">Transcription</keyword>
<dbReference type="Pfam" id="PF00072">
    <property type="entry name" value="Response_reg"/>
    <property type="match status" value="1"/>
</dbReference>
<dbReference type="SMART" id="SM00862">
    <property type="entry name" value="Trans_reg_C"/>
    <property type="match status" value="1"/>
</dbReference>
<dbReference type="AlphaFoldDB" id="A0A3L7ZRI0"/>
<dbReference type="PANTHER" id="PTHR48111:SF1">
    <property type="entry name" value="TWO-COMPONENT RESPONSE REGULATOR ORR33"/>
    <property type="match status" value="1"/>
</dbReference>
<evidence type="ECO:0000256" key="1">
    <source>
        <dbReference type="ARBA" id="ARBA00022553"/>
    </source>
</evidence>
<dbReference type="InterPro" id="IPR001867">
    <property type="entry name" value="OmpR/PhoB-type_DNA-bd"/>
</dbReference>
<keyword evidence="1 6" id="KW-0597">Phosphoprotein</keyword>
<feature type="DNA-binding region" description="OmpR/PhoB-type" evidence="7">
    <location>
        <begin position="125"/>
        <end position="222"/>
    </location>
</feature>
<keyword evidence="4 7" id="KW-0238">DNA-binding</keyword>
<feature type="domain" description="OmpR/PhoB-type" evidence="9">
    <location>
        <begin position="125"/>
        <end position="222"/>
    </location>
</feature>
<dbReference type="SUPFAM" id="SSF46894">
    <property type="entry name" value="C-terminal effector domain of the bipartite response regulators"/>
    <property type="match status" value="1"/>
</dbReference>
<dbReference type="PROSITE" id="PS51755">
    <property type="entry name" value="OMPR_PHOB"/>
    <property type="match status" value="1"/>
</dbReference>
<dbReference type="RefSeq" id="WP_121736589.1">
    <property type="nucleotide sequence ID" value="NZ_QXXG01000024.1"/>
</dbReference>
<dbReference type="OrthoDB" id="1524092at2"/>
<dbReference type="Proteomes" id="UP000310032">
    <property type="component" value="Unassembled WGS sequence"/>
</dbReference>
<evidence type="ECO:0000256" key="6">
    <source>
        <dbReference type="PROSITE-ProRule" id="PRU00169"/>
    </source>
</evidence>
<evidence type="ECO:0000256" key="7">
    <source>
        <dbReference type="PROSITE-ProRule" id="PRU01091"/>
    </source>
</evidence>
<dbReference type="SUPFAM" id="SSF52172">
    <property type="entry name" value="CheY-like"/>
    <property type="match status" value="1"/>
</dbReference>
<dbReference type="GO" id="GO:0006355">
    <property type="term" value="P:regulation of DNA-templated transcription"/>
    <property type="evidence" value="ECO:0007669"/>
    <property type="project" value="InterPro"/>
</dbReference>
<evidence type="ECO:0000256" key="4">
    <source>
        <dbReference type="ARBA" id="ARBA00023125"/>
    </source>
</evidence>
<accession>A0A3L7ZRI0</accession>